<dbReference type="AlphaFoldDB" id="A0A5J4PM31"/>
<comment type="caution">
    <text evidence="1">The sequence shown here is derived from an EMBL/GenBank/DDBJ whole genome shotgun (WGS) entry which is preliminary data.</text>
</comment>
<dbReference type="EMBL" id="SNRW01050030">
    <property type="protein sequence ID" value="KAA6309931.1"/>
    <property type="molecule type" value="Genomic_DNA"/>
</dbReference>
<evidence type="ECO:0000313" key="2">
    <source>
        <dbReference type="Proteomes" id="UP000324800"/>
    </source>
</evidence>
<gene>
    <name evidence="1" type="ORF">EZS28_056409</name>
</gene>
<sequence>MYPTTHGCQCFEEDIDCITNNPLPNPELCKSQTIPAQGCICTSSYHPDKCICPSNTQDLNGIPSSQCACEANDPRSECAATQCKSQTIPAQGCICTSSYHPDKCICPSN</sequence>
<proteinExistence type="predicted"/>
<name>A0A5J4PM31_9EUKA</name>
<protein>
    <submittedName>
        <fullName evidence="1">Uncharacterized protein</fullName>
    </submittedName>
</protein>
<accession>A0A5J4PM31</accession>
<feature type="non-terminal residue" evidence="1">
    <location>
        <position position="109"/>
    </location>
</feature>
<dbReference type="OrthoDB" id="7250310at2759"/>
<evidence type="ECO:0000313" key="1">
    <source>
        <dbReference type="EMBL" id="KAA6309931.1"/>
    </source>
</evidence>
<organism evidence="1 2">
    <name type="scientific">Streblomastix strix</name>
    <dbReference type="NCBI Taxonomy" id="222440"/>
    <lineage>
        <taxon>Eukaryota</taxon>
        <taxon>Metamonada</taxon>
        <taxon>Preaxostyla</taxon>
        <taxon>Oxymonadida</taxon>
        <taxon>Streblomastigidae</taxon>
        <taxon>Streblomastix</taxon>
    </lineage>
</organism>
<dbReference type="Proteomes" id="UP000324800">
    <property type="component" value="Unassembled WGS sequence"/>
</dbReference>
<reference evidence="1 2" key="1">
    <citation type="submission" date="2019-03" db="EMBL/GenBank/DDBJ databases">
        <title>Single cell metagenomics reveals metabolic interactions within the superorganism composed of flagellate Streblomastix strix and complex community of Bacteroidetes bacteria on its surface.</title>
        <authorList>
            <person name="Treitli S.C."/>
            <person name="Kolisko M."/>
            <person name="Husnik F."/>
            <person name="Keeling P."/>
            <person name="Hampl V."/>
        </authorList>
    </citation>
    <scope>NUCLEOTIDE SEQUENCE [LARGE SCALE GENOMIC DNA]</scope>
    <source>
        <strain evidence="1">ST1C</strain>
    </source>
</reference>